<feature type="region of interest" description="Disordered" evidence="1">
    <location>
        <begin position="1"/>
        <end position="44"/>
    </location>
</feature>
<feature type="transmembrane region" description="Helical" evidence="2">
    <location>
        <begin position="209"/>
        <end position="232"/>
    </location>
</feature>
<evidence type="ECO:0000256" key="1">
    <source>
        <dbReference type="SAM" id="MobiDB-lite"/>
    </source>
</evidence>
<feature type="transmembrane region" description="Helical" evidence="2">
    <location>
        <begin position="77"/>
        <end position="96"/>
    </location>
</feature>
<reference evidence="4 5" key="1">
    <citation type="submission" date="2016-07" db="EMBL/GenBank/DDBJ databases">
        <title>Draft genome of the white-rot fungus Obba rivulosa 3A-2.</title>
        <authorList>
            <consortium name="DOE Joint Genome Institute"/>
            <person name="Miettinen O."/>
            <person name="Riley R."/>
            <person name="Acob R."/>
            <person name="Barry K."/>
            <person name="Cullen D."/>
            <person name="De Vries R."/>
            <person name="Hainaut M."/>
            <person name="Hatakka A."/>
            <person name="Henrissat B."/>
            <person name="Hilden K."/>
            <person name="Kuo R."/>
            <person name="Labutti K."/>
            <person name="Lipzen A."/>
            <person name="Makela M.R."/>
            <person name="Sandor L."/>
            <person name="Spatafora J.W."/>
            <person name="Grigoriev I.V."/>
            <person name="Hibbett D.S."/>
        </authorList>
    </citation>
    <scope>NUCLEOTIDE SEQUENCE [LARGE SCALE GENOMIC DNA]</scope>
    <source>
        <strain evidence="4 5">3A-2</strain>
    </source>
</reference>
<keyword evidence="2" id="KW-1133">Transmembrane helix</keyword>
<keyword evidence="2" id="KW-0812">Transmembrane</keyword>
<name>A0A8E2B0G6_9APHY</name>
<keyword evidence="2" id="KW-0472">Membrane</keyword>
<feature type="compositionally biased region" description="Polar residues" evidence="1">
    <location>
        <begin position="24"/>
        <end position="36"/>
    </location>
</feature>
<organism evidence="4 5">
    <name type="scientific">Obba rivulosa</name>
    <dbReference type="NCBI Taxonomy" id="1052685"/>
    <lineage>
        <taxon>Eukaryota</taxon>
        <taxon>Fungi</taxon>
        <taxon>Dikarya</taxon>
        <taxon>Basidiomycota</taxon>
        <taxon>Agaricomycotina</taxon>
        <taxon>Agaricomycetes</taxon>
        <taxon>Polyporales</taxon>
        <taxon>Gelatoporiaceae</taxon>
        <taxon>Obba</taxon>
    </lineage>
</organism>
<protein>
    <recommendedName>
        <fullName evidence="3">DUF6535 domain-containing protein</fullName>
    </recommendedName>
</protein>
<evidence type="ECO:0000256" key="2">
    <source>
        <dbReference type="SAM" id="Phobius"/>
    </source>
</evidence>
<proteinExistence type="predicted"/>
<feature type="transmembrane region" description="Helical" evidence="2">
    <location>
        <begin position="147"/>
        <end position="171"/>
    </location>
</feature>
<feature type="transmembrane region" description="Helical" evidence="2">
    <location>
        <begin position="116"/>
        <end position="135"/>
    </location>
</feature>
<dbReference type="Proteomes" id="UP000250043">
    <property type="component" value="Unassembled WGS sequence"/>
</dbReference>
<gene>
    <name evidence="4" type="ORF">OBBRIDRAFT_520714</name>
</gene>
<dbReference type="OrthoDB" id="3219854at2759"/>
<feature type="domain" description="DUF6535" evidence="3">
    <location>
        <begin position="65"/>
        <end position="234"/>
    </location>
</feature>
<keyword evidence="5" id="KW-1185">Reference proteome</keyword>
<evidence type="ECO:0000259" key="3">
    <source>
        <dbReference type="Pfam" id="PF20153"/>
    </source>
</evidence>
<dbReference type="AlphaFoldDB" id="A0A8E2B0G6"/>
<accession>A0A8E2B0G6</accession>
<evidence type="ECO:0000313" key="4">
    <source>
        <dbReference type="EMBL" id="OCH91580.1"/>
    </source>
</evidence>
<sequence>MSQMSAERSSTPQLLAPPARRAESSGSWQTAWSPDVTTRHSRKLSISEKDVIEAQTESNHIPPRRDQGCAKMWKEEIDALLVFAGLFSAVLTAFNVDIYKNLKPTSSSTPDVNTQALMQLIALLNNGTVPVMLAASTASSDNPAATYVWINALWFVSLILSLSSASIGIVIRQWLNYFTSPTPTTGKQDVYIHCLRWDKGIIAWRVPELLAILPILLQLALTLFFIGLVLLLWTLNNSVAIVTTVFVSALLAFLVFSTVVPAWSPYCPYKSPQALLVHSKAHWVVRHIDSIWQALAVVTAAAAESSICRDQPWLREILSSVSHFAEDIYRRPGILYRSWASLEQAVVNPMDGSNPHHDTMSWIEDHVFACGHVLLMDEGILGEVVPTCLMDFNQTFDEPVAIEHALKRLKYVFECEQPLSRSMYTSLATLAANTLPSENEKTSAPVDEKSIWDIMPYILDGGESAVSMMLQHLVRHSATLEDDGSVFSSEKEKFAVRLIDIVIRREDTRQIWTGEVPLQEIDHECT</sequence>
<feature type="compositionally biased region" description="Polar residues" evidence="1">
    <location>
        <begin position="1"/>
        <end position="13"/>
    </location>
</feature>
<dbReference type="InterPro" id="IPR045338">
    <property type="entry name" value="DUF6535"/>
</dbReference>
<evidence type="ECO:0000313" key="5">
    <source>
        <dbReference type="Proteomes" id="UP000250043"/>
    </source>
</evidence>
<dbReference type="Pfam" id="PF20153">
    <property type="entry name" value="DUF6535"/>
    <property type="match status" value="1"/>
</dbReference>
<dbReference type="EMBL" id="KV722383">
    <property type="protein sequence ID" value="OCH91580.1"/>
    <property type="molecule type" value="Genomic_DNA"/>
</dbReference>
<feature type="transmembrane region" description="Helical" evidence="2">
    <location>
        <begin position="239"/>
        <end position="263"/>
    </location>
</feature>